<evidence type="ECO:0000313" key="1">
    <source>
        <dbReference type="EMBL" id="OOG00217.1"/>
    </source>
</evidence>
<dbReference type="InterPro" id="IPR052926">
    <property type="entry name" value="Metallo-beta-lactamase_dom"/>
</dbReference>
<keyword evidence="2" id="KW-1185">Reference proteome</keyword>
<dbReference type="CDD" id="cd07713">
    <property type="entry name" value="DHPS-like_MBL-fold"/>
    <property type="match status" value="1"/>
</dbReference>
<dbReference type="GO" id="GO:0016740">
    <property type="term" value="F:transferase activity"/>
    <property type="evidence" value="ECO:0007669"/>
    <property type="project" value="TreeGrafter"/>
</dbReference>
<proteinExistence type="predicted"/>
<dbReference type="VEuPathDB" id="FungiDB:ASPCADRAFT_39751"/>
<dbReference type="Gene3D" id="3.60.15.10">
    <property type="entry name" value="Ribonuclease Z/Hydroxyacylglutathione hydrolase-like"/>
    <property type="match status" value="1"/>
</dbReference>
<dbReference type="Proteomes" id="UP000188318">
    <property type="component" value="Unassembled WGS sequence"/>
</dbReference>
<dbReference type="AlphaFoldDB" id="A0A1R3S0D7"/>
<dbReference type="OrthoDB" id="1470350at2759"/>
<reference evidence="2" key="1">
    <citation type="journal article" date="2017" name="Genome Biol.">
        <title>Comparative genomics reveals high biological diversity and specific adaptations in the industrially and medically important fungal genus Aspergillus.</title>
        <authorList>
            <person name="de Vries R.P."/>
            <person name="Riley R."/>
            <person name="Wiebenga A."/>
            <person name="Aguilar-Osorio G."/>
            <person name="Amillis S."/>
            <person name="Uchima C.A."/>
            <person name="Anderluh G."/>
            <person name="Asadollahi M."/>
            <person name="Askin M."/>
            <person name="Barry K."/>
            <person name="Battaglia E."/>
            <person name="Bayram O."/>
            <person name="Benocci T."/>
            <person name="Braus-Stromeyer S.A."/>
            <person name="Caldana C."/>
            <person name="Canovas D."/>
            <person name="Cerqueira G.C."/>
            <person name="Chen F."/>
            <person name="Chen W."/>
            <person name="Choi C."/>
            <person name="Clum A."/>
            <person name="Dos Santos R.A."/>
            <person name="Damasio A.R."/>
            <person name="Diallinas G."/>
            <person name="Emri T."/>
            <person name="Fekete E."/>
            <person name="Flipphi M."/>
            <person name="Freyberg S."/>
            <person name="Gallo A."/>
            <person name="Gournas C."/>
            <person name="Habgood R."/>
            <person name="Hainaut M."/>
            <person name="Harispe M.L."/>
            <person name="Henrissat B."/>
            <person name="Hilden K.S."/>
            <person name="Hope R."/>
            <person name="Hossain A."/>
            <person name="Karabika E."/>
            <person name="Karaffa L."/>
            <person name="Karanyi Z."/>
            <person name="Krasevec N."/>
            <person name="Kuo A."/>
            <person name="Kusch H."/>
            <person name="LaButti K."/>
            <person name="Lagendijk E.L."/>
            <person name="Lapidus A."/>
            <person name="Levasseur A."/>
            <person name="Lindquist E."/>
            <person name="Lipzen A."/>
            <person name="Logrieco A.F."/>
            <person name="MacCabe A."/>
            <person name="Maekelae M.R."/>
            <person name="Malavazi I."/>
            <person name="Melin P."/>
            <person name="Meyer V."/>
            <person name="Mielnichuk N."/>
            <person name="Miskei M."/>
            <person name="Molnar A.P."/>
            <person name="Mule G."/>
            <person name="Ngan C.Y."/>
            <person name="Orejas M."/>
            <person name="Orosz E."/>
            <person name="Ouedraogo J.P."/>
            <person name="Overkamp K.M."/>
            <person name="Park H.-S."/>
            <person name="Perrone G."/>
            <person name="Piumi F."/>
            <person name="Punt P.J."/>
            <person name="Ram A.F."/>
            <person name="Ramon A."/>
            <person name="Rauscher S."/>
            <person name="Record E."/>
            <person name="Riano-Pachon D.M."/>
            <person name="Robert V."/>
            <person name="Roehrig J."/>
            <person name="Ruller R."/>
            <person name="Salamov A."/>
            <person name="Salih N.S."/>
            <person name="Samson R.A."/>
            <person name="Sandor E."/>
            <person name="Sanguinetti M."/>
            <person name="Schuetze T."/>
            <person name="Sepcic K."/>
            <person name="Shelest E."/>
            <person name="Sherlock G."/>
            <person name="Sophianopoulou V."/>
            <person name="Squina F.M."/>
            <person name="Sun H."/>
            <person name="Susca A."/>
            <person name="Todd R.B."/>
            <person name="Tsang A."/>
            <person name="Unkles S.E."/>
            <person name="van de Wiele N."/>
            <person name="van Rossen-Uffink D."/>
            <person name="Oliveira J.V."/>
            <person name="Vesth T.C."/>
            <person name="Visser J."/>
            <person name="Yu J.-H."/>
            <person name="Zhou M."/>
            <person name="Andersen M.R."/>
            <person name="Archer D.B."/>
            <person name="Baker S.E."/>
            <person name="Benoit I."/>
            <person name="Brakhage A.A."/>
            <person name="Braus G.H."/>
            <person name="Fischer R."/>
            <person name="Frisvad J.C."/>
            <person name="Goldman G.H."/>
            <person name="Houbraken J."/>
            <person name="Oakley B."/>
            <person name="Pocsi I."/>
            <person name="Scazzocchio C."/>
            <person name="Seiboth B."/>
            <person name="vanKuyk P.A."/>
            <person name="Wortman J."/>
            <person name="Dyer P.S."/>
            <person name="Grigoriev I.V."/>
        </authorList>
    </citation>
    <scope>NUCLEOTIDE SEQUENCE [LARGE SCALE GENOMIC DNA]</scope>
    <source>
        <strain evidence="2">ITEM 5010</strain>
    </source>
</reference>
<gene>
    <name evidence="1" type="ORF">ASPCADRAFT_39751</name>
</gene>
<dbReference type="SUPFAM" id="SSF56281">
    <property type="entry name" value="Metallo-hydrolase/oxidoreductase"/>
    <property type="match status" value="1"/>
</dbReference>
<dbReference type="InterPro" id="IPR041712">
    <property type="entry name" value="DHPS-like_MBL-fold"/>
</dbReference>
<sequence>MPILTELDSLTATILIDNDLDPMSPIPPDTVEVTGLMRTLATCSPHEVHDRGDVHKELQMEDICCAAHGLSILVTATKDGTQHTMLFDAGPEGKVWEGNVKRLGMGVELGLEKVERVMLSHWHRDHSGFVSFLSVLSMVIWICGLTRAIEMITDAKKTAGCSEKSTVVDLHPDRPEYRGMAIGEEIISLQADPTVEEIEGAGGVVRMEKEGHAVLDDFFYISGEIPRRTSYEMGLKGGMRFDEDEGDWFSDERIADERFLMCHLKGKGIVMFTACSHAGVVNCARHAVEVLDDVPLHAIVGGFHLATSEVSQMESTVRDLKRLDPAVILPGHCTGWRAKFAIERHMPGAMVPCSVGMRVKF</sequence>
<evidence type="ECO:0000313" key="2">
    <source>
        <dbReference type="Proteomes" id="UP000188318"/>
    </source>
</evidence>
<dbReference type="PANTHER" id="PTHR13754:SF13">
    <property type="entry name" value="METALLO-BETA-LACTAMASE SUPERFAMILY PROTEIN (AFU_ORTHOLOGUE AFUA_3G07630)"/>
    <property type="match status" value="1"/>
</dbReference>
<organism evidence="1 2">
    <name type="scientific">Aspergillus carbonarius (strain ITEM 5010)</name>
    <dbReference type="NCBI Taxonomy" id="602072"/>
    <lineage>
        <taxon>Eukaryota</taxon>
        <taxon>Fungi</taxon>
        <taxon>Dikarya</taxon>
        <taxon>Ascomycota</taxon>
        <taxon>Pezizomycotina</taxon>
        <taxon>Eurotiomycetes</taxon>
        <taxon>Eurotiomycetidae</taxon>
        <taxon>Eurotiales</taxon>
        <taxon>Aspergillaceae</taxon>
        <taxon>Aspergillus</taxon>
        <taxon>Aspergillus subgen. Circumdati</taxon>
    </lineage>
</organism>
<protein>
    <recommendedName>
        <fullName evidence="3">Metallo-beta-lactamase domain-containing protein</fullName>
    </recommendedName>
</protein>
<dbReference type="PANTHER" id="PTHR13754">
    <property type="entry name" value="METALLO-BETA-LACTAMASE SUPERFAMILY PROTEIN"/>
    <property type="match status" value="1"/>
</dbReference>
<dbReference type="EMBL" id="KV907494">
    <property type="protein sequence ID" value="OOG00217.1"/>
    <property type="molecule type" value="Genomic_DNA"/>
</dbReference>
<name>A0A1R3S0D7_ASPC5</name>
<dbReference type="OMA" id="CSGWRAK"/>
<evidence type="ECO:0008006" key="3">
    <source>
        <dbReference type="Google" id="ProtNLM"/>
    </source>
</evidence>
<accession>A0A1R3S0D7</accession>
<dbReference type="InterPro" id="IPR036866">
    <property type="entry name" value="RibonucZ/Hydroxyglut_hydro"/>
</dbReference>
<dbReference type="STRING" id="602072.A0A1R3S0D7"/>